<accession>A0A0F9QPJ9</accession>
<name>A0A0F9QPJ9_9ZZZZ</name>
<dbReference type="EMBL" id="LAZR01001348">
    <property type="protein sequence ID" value="KKN46115.1"/>
    <property type="molecule type" value="Genomic_DNA"/>
</dbReference>
<reference evidence="1" key="1">
    <citation type="journal article" date="2015" name="Nature">
        <title>Complex archaea that bridge the gap between prokaryotes and eukaryotes.</title>
        <authorList>
            <person name="Spang A."/>
            <person name="Saw J.H."/>
            <person name="Jorgensen S.L."/>
            <person name="Zaremba-Niedzwiedzka K."/>
            <person name="Martijn J."/>
            <person name="Lind A.E."/>
            <person name="van Eijk R."/>
            <person name="Schleper C."/>
            <person name="Guy L."/>
            <person name="Ettema T.J."/>
        </authorList>
    </citation>
    <scope>NUCLEOTIDE SEQUENCE</scope>
</reference>
<protein>
    <submittedName>
        <fullName evidence="1">Uncharacterized protein</fullName>
    </submittedName>
</protein>
<evidence type="ECO:0000313" key="1">
    <source>
        <dbReference type="EMBL" id="KKN46115.1"/>
    </source>
</evidence>
<comment type="caution">
    <text evidence="1">The sequence shown here is derived from an EMBL/GenBank/DDBJ whole genome shotgun (WGS) entry which is preliminary data.</text>
</comment>
<proteinExistence type="predicted"/>
<organism evidence="1">
    <name type="scientific">marine sediment metagenome</name>
    <dbReference type="NCBI Taxonomy" id="412755"/>
    <lineage>
        <taxon>unclassified sequences</taxon>
        <taxon>metagenomes</taxon>
        <taxon>ecological metagenomes</taxon>
    </lineage>
</organism>
<sequence>MMQRFIEKNQVKGQLLLILVMGLTILLLQAHSSQKDASASKAQIIADVNRDGTEFILKKIRYT</sequence>
<gene>
    <name evidence="1" type="ORF">LCGC14_0676200</name>
</gene>
<dbReference type="AlphaFoldDB" id="A0A0F9QPJ9"/>